<accession>A0ABS5NEY4</accession>
<protein>
    <recommendedName>
        <fullName evidence="1">Glyoxalase/fosfomycin resistance/dioxygenase domain-containing protein</fullName>
    </recommendedName>
</protein>
<dbReference type="Proteomes" id="UP000676853">
    <property type="component" value="Unassembled WGS sequence"/>
</dbReference>
<evidence type="ECO:0000313" key="3">
    <source>
        <dbReference type="Proteomes" id="UP000676853"/>
    </source>
</evidence>
<dbReference type="RefSeq" id="WP_212554392.1">
    <property type="nucleotide sequence ID" value="NZ_JAGXOE010000043.1"/>
</dbReference>
<dbReference type="InterPro" id="IPR029068">
    <property type="entry name" value="Glyas_Bleomycin-R_OHBP_Dase"/>
</dbReference>
<dbReference type="EMBL" id="JAGXOE010000043">
    <property type="protein sequence ID" value="MBS4102840.1"/>
    <property type="molecule type" value="Genomic_DNA"/>
</dbReference>
<proteinExistence type="predicted"/>
<dbReference type="InterPro" id="IPR004360">
    <property type="entry name" value="Glyas_Fos-R_dOase_dom"/>
</dbReference>
<dbReference type="Gene3D" id="3.10.180.10">
    <property type="entry name" value="2,3-Dihydroxybiphenyl 1,2-Dioxygenase, domain 1"/>
    <property type="match status" value="1"/>
</dbReference>
<gene>
    <name evidence="2" type="ORF">KFZ73_16540</name>
</gene>
<organism evidence="2 3">
    <name type="scientific">Tsukamurella paurometabola</name>
    <name type="common">Corynebacterium paurometabolum</name>
    <dbReference type="NCBI Taxonomy" id="2061"/>
    <lineage>
        <taxon>Bacteria</taxon>
        <taxon>Bacillati</taxon>
        <taxon>Actinomycetota</taxon>
        <taxon>Actinomycetes</taxon>
        <taxon>Mycobacteriales</taxon>
        <taxon>Tsukamurellaceae</taxon>
        <taxon>Tsukamurella</taxon>
    </lineage>
</organism>
<feature type="domain" description="Glyoxalase/fosfomycin resistance/dioxygenase" evidence="1">
    <location>
        <begin position="38"/>
        <end position="95"/>
    </location>
</feature>
<sequence>MNSKKHEQWRSRLDAAVIEARGWARRALAARHAPQVQTLTLYVNDVDASAAWYQDALGIAWSHEKHGAGPEHVSARVGGLLIELYPRGDRPASRVRMELSIGDRFGDADTAPDVFPRRLTDPDGTVIVVSLRD</sequence>
<reference evidence="2 3" key="1">
    <citation type="submission" date="2021-04" db="EMBL/GenBank/DDBJ databases">
        <title>Whole genome sequence analysis of a thiophenic sulfur metabolizing bacteria.</title>
        <authorList>
            <person name="Akhtar N."/>
            <person name="Akram J."/>
            <person name="Aslam A."/>
        </authorList>
    </citation>
    <scope>NUCLEOTIDE SEQUENCE [LARGE SCALE GENOMIC DNA]</scope>
    <source>
        <strain evidence="2 3">3OW</strain>
    </source>
</reference>
<evidence type="ECO:0000259" key="1">
    <source>
        <dbReference type="Pfam" id="PF00903"/>
    </source>
</evidence>
<keyword evidence="3" id="KW-1185">Reference proteome</keyword>
<evidence type="ECO:0000313" key="2">
    <source>
        <dbReference type="EMBL" id="MBS4102840.1"/>
    </source>
</evidence>
<comment type="caution">
    <text evidence="2">The sequence shown here is derived from an EMBL/GenBank/DDBJ whole genome shotgun (WGS) entry which is preliminary data.</text>
</comment>
<dbReference type="Pfam" id="PF00903">
    <property type="entry name" value="Glyoxalase"/>
    <property type="match status" value="1"/>
</dbReference>
<name>A0ABS5NEY4_TSUPA</name>
<dbReference type="SUPFAM" id="SSF54593">
    <property type="entry name" value="Glyoxalase/Bleomycin resistance protein/Dihydroxybiphenyl dioxygenase"/>
    <property type="match status" value="1"/>
</dbReference>